<feature type="transmembrane region" description="Helical" evidence="2">
    <location>
        <begin position="130"/>
        <end position="150"/>
    </location>
</feature>
<feature type="compositionally biased region" description="Low complexity" evidence="1">
    <location>
        <begin position="1"/>
        <end position="13"/>
    </location>
</feature>
<name>A0A6G3WNQ8_9ACTN</name>
<comment type="caution">
    <text evidence="3">The sequence shown here is derived from an EMBL/GenBank/DDBJ whole genome shotgun (WGS) entry which is preliminary data.</text>
</comment>
<keyword evidence="2" id="KW-0812">Transmembrane</keyword>
<dbReference type="AlphaFoldDB" id="A0A6G3WNQ8"/>
<feature type="region of interest" description="Disordered" evidence="1">
    <location>
        <begin position="1"/>
        <end position="22"/>
    </location>
</feature>
<reference evidence="3" key="1">
    <citation type="submission" date="2020-01" db="EMBL/GenBank/DDBJ databases">
        <title>Insect and environment-associated Actinomycetes.</title>
        <authorList>
            <person name="Currrie C."/>
            <person name="Chevrette M."/>
            <person name="Carlson C."/>
            <person name="Stubbendieck R."/>
            <person name="Wendt-Pienkowski E."/>
        </authorList>
    </citation>
    <scope>NUCLEOTIDE SEQUENCE</scope>
    <source>
        <strain evidence="3">SID7499</strain>
    </source>
</reference>
<keyword evidence="2" id="KW-0472">Membrane</keyword>
<organism evidence="3">
    <name type="scientific">Streptomyces sp. SID7499</name>
    <dbReference type="NCBI Taxonomy" id="2706086"/>
    <lineage>
        <taxon>Bacteria</taxon>
        <taxon>Bacillati</taxon>
        <taxon>Actinomycetota</taxon>
        <taxon>Actinomycetes</taxon>
        <taxon>Kitasatosporales</taxon>
        <taxon>Streptomycetaceae</taxon>
        <taxon>Streptomyces</taxon>
    </lineage>
</organism>
<feature type="transmembrane region" description="Helical" evidence="2">
    <location>
        <begin position="157"/>
        <end position="178"/>
    </location>
</feature>
<keyword evidence="2" id="KW-1133">Transmembrane helix</keyword>
<evidence type="ECO:0000313" key="3">
    <source>
        <dbReference type="EMBL" id="NEE06940.1"/>
    </source>
</evidence>
<evidence type="ECO:0000256" key="2">
    <source>
        <dbReference type="SAM" id="Phobius"/>
    </source>
</evidence>
<dbReference type="EMBL" id="JAAGMN010001114">
    <property type="protein sequence ID" value="NEE06940.1"/>
    <property type="molecule type" value="Genomic_DNA"/>
</dbReference>
<feature type="transmembrane region" description="Helical" evidence="2">
    <location>
        <begin position="62"/>
        <end position="83"/>
    </location>
</feature>
<evidence type="ECO:0000256" key="1">
    <source>
        <dbReference type="SAM" id="MobiDB-lite"/>
    </source>
</evidence>
<protein>
    <submittedName>
        <fullName evidence="3">Uncharacterized protein</fullName>
    </submittedName>
</protein>
<proteinExistence type="predicted"/>
<accession>A0A6G3WNQ8</accession>
<gene>
    <name evidence="3" type="ORF">G3M58_10845</name>
</gene>
<feature type="transmembrane region" description="Helical" evidence="2">
    <location>
        <begin position="38"/>
        <end position="56"/>
    </location>
</feature>
<feature type="transmembrane region" description="Helical" evidence="2">
    <location>
        <begin position="104"/>
        <end position="124"/>
    </location>
</feature>
<feature type="transmembrane region" description="Helical" evidence="2">
    <location>
        <begin position="184"/>
        <end position="203"/>
    </location>
</feature>
<sequence>MPVYSPRVTSTSPTTPPTPSATDAECLALTRNLRRRGVAVLSVFGLMWAVAAASGTGSATDVAPLAIEVAALLITAAAIYLGYRKGAAPSPRTVDLPANWARGVGIVNTVELAAVFAVIAASNAAGRPEVIPAGIALVVGLHFFPLARLYDQWQYRWTASLLTVVAVAGFVLVAAGVSSETVRIVVGLGSAVVLWASSYHLALRG</sequence>